<name>A0ABD3DFB2_9LAMI</name>
<dbReference type="PANTHER" id="PTHR34145:SF28">
    <property type="entry name" value="F-BOX DOMAIN-CONTAINING PROTEIN"/>
    <property type="match status" value="1"/>
</dbReference>
<dbReference type="AlphaFoldDB" id="A0ABD3DFB2"/>
<evidence type="ECO:0000313" key="1">
    <source>
        <dbReference type="EMBL" id="KAL3640898.1"/>
    </source>
</evidence>
<evidence type="ECO:0000313" key="2">
    <source>
        <dbReference type="Proteomes" id="UP001632038"/>
    </source>
</evidence>
<proteinExistence type="predicted"/>
<protein>
    <submittedName>
        <fullName evidence="1">Uncharacterized protein</fullName>
    </submittedName>
</protein>
<dbReference type="InterPro" id="IPR053772">
    <property type="entry name" value="At1g61320/At1g61330-like"/>
</dbReference>
<dbReference type="PANTHER" id="PTHR34145">
    <property type="entry name" value="OS02G0105600 PROTEIN"/>
    <property type="match status" value="1"/>
</dbReference>
<reference evidence="2" key="1">
    <citation type="journal article" date="2024" name="IScience">
        <title>Strigolactones Initiate the Formation of Haustorium-like Structures in Castilleja.</title>
        <authorList>
            <person name="Buerger M."/>
            <person name="Peterson D."/>
            <person name="Chory J."/>
        </authorList>
    </citation>
    <scope>NUCLEOTIDE SEQUENCE [LARGE SCALE GENOMIC DNA]</scope>
</reference>
<dbReference type="Proteomes" id="UP001632038">
    <property type="component" value="Unassembled WGS sequence"/>
</dbReference>
<dbReference type="InterPro" id="IPR032675">
    <property type="entry name" value="LRR_dom_sf"/>
</dbReference>
<keyword evidence="2" id="KW-1185">Reference proteome</keyword>
<dbReference type="SUPFAM" id="SSF52047">
    <property type="entry name" value="RNI-like"/>
    <property type="match status" value="1"/>
</dbReference>
<dbReference type="Gene3D" id="3.80.10.10">
    <property type="entry name" value="Ribonuclease Inhibitor"/>
    <property type="match status" value="1"/>
</dbReference>
<dbReference type="EMBL" id="JAVIJP010000017">
    <property type="protein sequence ID" value="KAL3640898.1"/>
    <property type="molecule type" value="Genomic_DNA"/>
</dbReference>
<organism evidence="1 2">
    <name type="scientific">Castilleja foliolosa</name>
    <dbReference type="NCBI Taxonomy" id="1961234"/>
    <lineage>
        <taxon>Eukaryota</taxon>
        <taxon>Viridiplantae</taxon>
        <taxon>Streptophyta</taxon>
        <taxon>Embryophyta</taxon>
        <taxon>Tracheophyta</taxon>
        <taxon>Spermatophyta</taxon>
        <taxon>Magnoliopsida</taxon>
        <taxon>eudicotyledons</taxon>
        <taxon>Gunneridae</taxon>
        <taxon>Pentapetalae</taxon>
        <taxon>asterids</taxon>
        <taxon>lamiids</taxon>
        <taxon>Lamiales</taxon>
        <taxon>Orobanchaceae</taxon>
        <taxon>Pedicularideae</taxon>
        <taxon>Castillejinae</taxon>
        <taxon>Castilleja</taxon>
    </lineage>
</organism>
<sequence>MSKRVELINDEIPLPDTSIQHIQSFLISKQAAQTTILSKSWYRAWLTRPDLDFRFSDFRTTHEFWSFTLHADSYVDMVENSTLTDRLVISAMKMDPFVFTLELNSQIMSYYNLSYEVLASKTLTKLSLKCCSVDRKAGGEVKCSKLECLRLSRVTIEGDMFWDLISGGSSIKEMVLSQCLCFFDVNRDYPKSSPCIKFREHNYVSIPSLLSLCEFHKLRSLVIENMDIKVSFFDNFSKKFPILKDFSAKYCKVEKGLIRICSPSLECVTFGLREGVLRAKFDVPSLRKFSFSGSRLPSISFQKANRELWEVDISISCRRHPYYSWFLDLKRFLTKLRLSRISLFLKFRCNVENEHHGGDLGNIRSLTKPAEVENLMVHEESSICNAFLDCLFWSCRPKFVSHYWFPESCCDWNVNNNVLKTLCEKLVAGGVSESCPLPNINVASLPGLVDVNAERFEESVAEWEPIPLATLLDPSITPEKKEKIRFRLKWER</sequence>
<gene>
    <name evidence="1" type="ORF">CASFOL_015866</name>
</gene>
<comment type="caution">
    <text evidence="1">The sequence shown here is derived from an EMBL/GenBank/DDBJ whole genome shotgun (WGS) entry which is preliminary data.</text>
</comment>
<accession>A0ABD3DFB2</accession>